<sequence length="76" mass="7914">MPTTTKTATSYKLSLGVENGVNALGTAQVKSVSVGSVKLDAADDKCLAVANAMNELMSHEVVNVYVTEKAELAQAE</sequence>
<protein>
    <recommendedName>
        <fullName evidence="1">DUF1659 domain-containing protein</fullName>
    </recommendedName>
</protein>
<proteinExistence type="predicted"/>
<dbReference type="AlphaFoldDB" id="R6I994"/>
<accession>R6I994</accession>
<dbReference type="InterPro" id="IPR012454">
    <property type="entry name" value="DUF1659"/>
</dbReference>
<dbReference type="RefSeq" id="WP_021717875.1">
    <property type="nucleotide sequence ID" value="NZ_CAUERG010000001.1"/>
</dbReference>
<organism evidence="2">
    <name type="scientific">Phascolarctobacterium faecium</name>
    <dbReference type="NCBI Taxonomy" id="33025"/>
    <lineage>
        <taxon>Bacteria</taxon>
        <taxon>Bacillati</taxon>
        <taxon>Bacillota</taxon>
        <taxon>Negativicutes</taxon>
        <taxon>Acidaminococcales</taxon>
        <taxon>Acidaminococcaceae</taxon>
        <taxon>Phascolarctobacterium</taxon>
    </lineage>
</organism>
<evidence type="ECO:0000313" key="2">
    <source>
        <dbReference type="EMBL" id="CDB45900.1"/>
    </source>
</evidence>
<gene>
    <name evidence="2" type="ORF">BN533_00973</name>
</gene>
<dbReference type="STRING" id="1262914.BN533_00973"/>
<dbReference type="EMBL" id="CBDS010000063">
    <property type="protein sequence ID" value="CDB45900.1"/>
    <property type="molecule type" value="Genomic_DNA"/>
</dbReference>
<name>R6I994_9FIRM</name>
<dbReference type="HOGENOM" id="CLU_196603_3_2_9"/>
<comment type="caution">
    <text evidence="2">The sequence shown here is derived from an EMBL/GenBank/DDBJ whole genome shotgun (WGS) entry which is preliminary data.</text>
</comment>
<feature type="domain" description="DUF1659" evidence="1">
    <location>
        <begin position="5"/>
        <end position="73"/>
    </location>
</feature>
<reference evidence="2" key="1">
    <citation type="submission" date="2012-11" db="EMBL/GenBank/DDBJ databases">
        <title>Dependencies among metagenomic species, viruses, plasmids and units of genetic variation.</title>
        <authorList>
            <person name="Nielsen H.B."/>
            <person name="Almeida M."/>
            <person name="Juncker A.S."/>
            <person name="Rasmussen S."/>
            <person name="Li J."/>
            <person name="Sunagawa S."/>
            <person name="Plichta D."/>
            <person name="Gautier L."/>
            <person name="Le Chatelier E."/>
            <person name="Peletier E."/>
            <person name="Bonde I."/>
            <person name="Nielsen T."/>
            <person name="Manichanh C."/>
            <person name="Arumugam M."/>
            <person name="Batto J."/>
            <person name="Santos M.B.Q.D."/>
            <person name="Blom N."/>
            <person name="Borruel N."/>
            <person name="Burgdorf K.S."/>
            <person name="Boumezbeur F."/>
            <person name="Casellas F."/>
            <person name="Dore J."/>
            <person name="Guarner F."/>
            <person name="Hansen T."/>
            <person name="Hildebrand F."/>
            <person name="Kaas R.S."/>
            <person name="Kennedy S."/>
            <person name="Kristiansen K."/>
            <person name="Kultima J.R."/>
            <person name="Leonard P."/>
            <person name="Levenez F."/>
            <person name="Lund O."/>
            <person name="Moumen B."/>
            <person name="Le Paslier D."/>
            <person name="Pons N."/>
            <person name="Pedersen O."/>
            <person name="Prifti E."/>
            <person name="Qin J."/>
            <person name="Raes J."/>
            <person name="Tap J."/>
            <person name="Tims S."/>
            <person name="Ussery D.W."/>
            <person name="Yamada T."/>
            <person name="MetaHit consortium"/>
            <person name="Renault P."/>
            <person name="Sicheritz-Ponten T."/>
            <person name="Bork P."/>
            <person name="Wang J."/>
            <person name="Brunak S."/>
            <person name="Ehrlich S.D."/>
        </authorList>
    </citation>
    <scope>NUCLEOTIDE SEQUENCE [LARGE SCALE GENOMIC DNA]</scope>
</reference>
<evidence type="ECO:0000259" key="1">
    <source>
        <dbReference type="Pfam" id="PF07872"/>
    </source>
</evidence>
<dbReference type="Pfam" id="PF07872">
    <property type="entry name" value="DUF1659"/>
    <property type="match status" value="1"/>
</dbReference>